<dbReference type="EMBL" id="AP023343">
    <property type="protein sequence ID" value="BCI91711.1"/>
    <property type="molecule type" value="Genomic_DNA"/>
</dbReference>
<dbReference type="GO" id="GO:0005975">
    <property type="term" value="P:carbohydrate metabolic process"/>
    <property type="evidence" value="ECO:0007669"/>
    <property type="project" value="InterPro"/>
</dbReference>
<protein>
    <recommendedName>
        <fullName evidence="3">Aldose 1-epimerase family protein</fullName>
    </recommendedName>
</protein>
<evidence type="ECO:0000313" key="1">
    <source>
        <dbReference type="EMBL" id="BCI91711.1"/>
    </source>
</evidence>
<evidence type="ECO:0008006" key="3">
    <source>
        <dbReference type="Google" id="ProtNLM"/>
    </source>
</evidence>
<dbReference type="CDD" id="cd01081">
    <property type="entry name" value="Aldose_epim"/>
    <property type="match status" value="1"/>
</dbReference>
<sequence length="309" mass="33950">MQLLGQRRGLDAYITAGKTMGIPILYPWANRLGANTYTAEDATVTLTAGANGVRADPAGLPIHGVLAAYPGWRLTAESANELTAELDFGADPTLLASFPYPHVLAMSVRLAERTLTVRTTVTATGDRAVPLCFGFHPYLHIPDVARGEWTIETARLRRLYLDGRGLPTGETAEQPAMSRRLRDESLDDGYDQVDDGSVFAVSGGGRRLQVCFERGYPAAQIFAPLVRTWCASSRWLRRRMRCAAAVIGWPARVNRRSPSFRSACEPAPLTRASSEFFLPNKYGPAAHFRIIVTLGDSRTRGMRRDCLPL</sequence>
<dbReference type="InterPro" id="IPR011013">
    <property type="entry name" value="Gal_mutarotase_sf_dom"/>
</dbReference>
<dbReference type="InterPro" id="IPR008183">
    <property type="entry name" value="Aldose_1/G6P_1-epimerase"/>
</dbReference>
<keyword evidence="2" id="KW-1185">Reference proteome</keyword>
<accession>A0A7G1IL47</accession>
<organism evidence="1 2">
    <name type="scientific">Mycobacterium kansasii</name>
    <dbReference type="NCBI Taxonomy" id="1768"/>
    <lineage>
        <taxon>Bacteria</taxon>
        <taxon>Bacillati</taxon>
        <taxon>Actinomycetota</taxon>
        <taxon>Actinomycetes</taxon>
        <taxon>Mycobacteriales</taxon>
        <taxon>Mycobacteriaceae</taxon>
        <taxon>Mycobacterium</taxon>
    </lineage>
</organism>
<dbReference type="Gene3D" id="2.70.98.10">
    <property type="match status" value="1"/>
</dbReference>
<gene>
    <name evidence="1" type="ORF">NIIDMKKI_69170</name>
</gene>
<dbReference type="AlphaFoldDB" id="A0A7G1IL47"/>
<dbReference type="Proteomes" id="UP000516380">
    <property type="component" value="Chromosome"/>
</dbReference>
<proteinExistence type="predicted"/>
<dbReference type="InterPro" id="IPR014718">
    <property type="entry name" value="GH-type_carb-bd"/>
</dbReference>
<dbReference type="Pfam" id="PF01263">
    <property type="entry name" value="Aldose_epim"/>
    <property type="match status" value="1"/>
</dbReference>
<dbReference type="GO" id="GO:0016853">
    <property type="term" value="F:isomerase activity"/>
    <property type="evidence" value="ECO:0007669"/>
    <property type="project" value="InterPro"/>
</dbReference>
<dbReference type="GO" id="GO:0030246">
    <property type="term" value="F:carbohydrate binding"/>
    <property type="evidence" value="ECO:0007669"/>
    <property type="project" value="InterPro"/>
</dbReference>
<name>A0A7G1IL47_MYCKA</name>
<dbReference type="SUPFAM" id="SSF74650">
    <property type="entry name" value="Galactose mutarotase-like"/>
    <property type="match status" value="1"/>
</dbReference>
<reference evidence="1 2" key="1">
    <citation type="submission" date="2020-07" db="EMBL/GenBank/DDBJ databases">
        <title>Mycobacterium kansasii (former subtype) with zoonotic potential isolated from diseased indoor pet cat, Japan.</title>
        <authorList>
            <person name="Fukano H."/>
            <person name="Terazono T."/>
            <person name="Hoshino Y."/>
        </authorList>
    </citation>
    <scope>NUCLEOTIDE SEQUENCE [LARGE SCALE GENOMIC DNA]</scope>
    <source>
        <strain evidence="1 2">Kuro-I</strain>
    </source>
</reference>
<evidence type="ECO:0000313" key="2">
    <source>
        <dbReference type="Proteomes" id="UP000516380"/>
    </source>
</evidence>